<organism evidence="1 2">
    <name type="scientific">Hymenolepis diminuta</name>
    <name type="common">Rat tapeworm</name>
    <dbReference type="NCBI Taxonomy" id="6216"/>
    <lineage>
        <taxon>Eukaryota</taxon>
        <taxon>Metazoa</taxon>
        <taxon>Spiralia</taxon>
        <taxon>Lophotrochozoa</taxon>
        <taxon>Platyhelminthes</taxon>
        <taxon>Cestoda</taxon>
        <taxon>Eucestoda</taxon>
        <taxon>Cyclophyllidea</taxon>
        <taxon>Hymenolepididae</taxon>
        <taxon>Hymenolepis</taxon>
    </lineage>
</organism>
<evidence type="ECO:0000313" key="1">
    <source>
        <dbReference type="EMBL" id="VUZ40442.1"/>
    </source>
</evidence>
<accession>A0A564XZK3</accession>
<dbReference type="AlphaFoldDB" id="A0A564XZK3"/>
<dbReference type="EMBL" id="CABIJS010000033">
    <property type="protein sequence ID" value="VUZ40442.1"/>
    <property type="molecule type" value="Genomic_DNA"/>
</dbReference>
<dbReference type="Proteomes" id="UP000321570">
    <property type="component" value="Unassembled WGS sequence"/>
</dbReference>
<protein>
    <submittedName>
        <fullName evidence="1">Uncharacterized protein</fullName>
    </submittedName>
</protein>
<gene>
    <name evidence="1" type="ORF">WMSIL1_LOCUS1558</name>
</gene>
<evidence type="ECO:0000313" key="2">
    <source>
        <dbReference type="Proteomes" id="UP000321570"/>
    </source>
</evidence>
<proteinExistence type="predicted"/>
<name>A0A564XZK3_HYMDI</name>
<reference evidence="1 2" key="1">
    <citation type="submission" date="2019-07" db="EMBL/GenBank/DDBJ databases">
        <authorList>
            <person name="Jastrzebski P J."/>
            <person name="Paukszto L."/>
            <person name="Jastrzebski P J."/>
        </authorList>
    </citation>
    <scope>NUCLEOTIDE SEQUENCE [LARGE SCALE GENOMIC DNA]</scope>
    <source>
        <strain evidence="1 2">WMS-il1</strain>
    </source>
</reference>
<sequence>MVEIEEFERLVLREISCFFLSNESIPVLLQKAKDVIREVLPEALIYQQDYSLNIDNKATMIFHRRFANAVEITYKYPVEEVEKYLHIIYQVGGKFDNPAYIMQKDKMTF</sequence>
<keyword evidence="2" id="KW-1185">Reference proteome</keyword>